<accession>X0SP94</accession>
<gene>
    <name evidence="3" type="ORF">S01H1_14291</name>
</gene>
<dbReference type="PROSITE" id="PS50983">
    <property type="entry name" value="FE_B12_PBP"/>
    <property type="match status" value="1"/>
</dbReference>
<feature type="domain" description="Fe/B12 periplasmic-binding" evidence="2">
    <location>
        <begin position="43"/>
        <end position="297"/>
    </location>
</feature>
<evidence type="ECO:0000256" key="1">
    <source>
        <dbReference type="ARBA" id="ARBA00022729"/>
    </source>
</evidence>
<comment type="caution">
    <text evidence="3">The sequence shown here is derived from an EMBL/GenBank/DDBJ whole genome shotgun (WGS) entry which is preliminary data.</text>
</comment>
<organism evidence="3">
    <name type="scientific">marine sediment metagenome</name>
    <dbReference type="NCBI Taxonomy" id="412755"/>
    <lineage>
        <taxon>unclassified sequences</taxon>
        <taxon>metagenomes</taxon>
        <taxon>ecological metagenomes</taxon>
    </lineage>
</organism>
<dbReference type="PANTHER" id="PTHR30535:SF34">
    <property type="entry name" value="MOLYBDATE-BINDING PROTEIN MOLA"/>
    <property type="match status" value="1"/>
</dbReference>
<proteinExistence type="predicted"/>
<dbReference type="Gene3D" id="3.40.50.1980">
    <property type="entry name" value="Nitrogenase molybdenum iron protein domain"/>
    <property type="match status" value="2"/>
</dbReference>
<dbReference type="Pfam" id="PF01497">
    <property type="entry name" value="Peripla_BP_2"/>
    <property type="match status" value="1"/>
</dbReference>
<dbReference type="PANTHER" id="PTHR30535">
    <property type="entry name" value="VITAMIN B12-BINDING PROTEIN"/>
    <property type="match status" value="1"/>
</dbReference>
<dbReference type="SUPFAM" id="SSF53807">
    <property type="entry name" value="Helical backbone' metal receptor"/>
    <property type="match status" value="1"/>
</dbReference>
<keyword evidence="1" id="KW-0732">Signal</keyword>
<name>X0SP94_9ZZZZ</name>
<dbReference type="AlphaFoldDB" id="X0SP94"/>
<protein>
    <recommendedName>
        <fullName evidence="2">Fe/B12 periplasmic-binding domain-containing protein</fullName>
    </recommendedName>
</protein>
<dbReference type="EMBL" id="BARS01007423">
    <property type="protein sequence ID" value="GAF82918.1"/>
    <property type="molecule type" value="Genomic_DNA"/>
</dbReference>
<dbReference type="GO" id="GO:0071281">
    <property type="term" value="P:cellular response to iron ion"/>
    <property type="evidence" value="ECO:0007669"/>
    <property type="project" value="TreeGrafter"/>
</dbReference>
<evidence type="ECO:0000313" key="3">
    <source>
        <dbReference type="EMBL" id="GAF82918.1"/>
    </source>
</evidence>
<evidence type="ECO:0000259" key="2">
    <source>
        <dbReference type="PROSITE" id="PS50983"/>
    </source>
</evidence>
<dbReference type="InterPro" id="IPR050902">
    <property type="entry name" value="ABC_Transporter_SBP"/>
</dbReference>
<reference evidence="3" key="1">
    <citation type="journal article" date="2014" name="Front. Microbiol.">
        <title>High frequency of phylogenetically diverse reductive dehalogenase-homologous genes in deep subseafloor sedimentary metagenomes.</title>
        <authorList>
            <person name="Kawai M."/>
            <person name="Futagami T."/>
            <person name="Toyoda A."/>
            <person name="Takaki Y."/>
            <person name="Nishi S."/>
            <person name="Hori S."/>
            <person name="Arai W."/>
            <person name="Tsubouchi T."/>
            <person name="Morono Y."/>
            <person name="Uchiyama I."/>
            <person name="Ito T."/>
            <person name="Fujiyama A."/>
            <person name="Inagaki F."/>
            <person name="Takami H."/>
        </authorList>
    </citation>
    <scope>NUCLEOTIDE SEQUENCE</scope>
    <source>
        <strain evidence="3">Expedition CK06-06</strain>
    </source>
</reference>
<dbReference type="InterPro" id="IPR054828">
    <property type="entry name" value="Vit_B12_bind_prot"/>
</dbReference>
<sequence>MNSKKILAVLLLFSLNAVLFGNQQKIIKDDLDFPYILTSPPQRIISLAPNITEILFDLDLGKKVVGVTRYCDFPEKALKKEKIGGMIDLNLERIIALNPDLIIGFRGNPLRIIERLRGLYLPLFVLEIGTNLETVFIIIEKIGTITQKEKKAEILVESLKKRYNKTQTALRDVQHEPRVFLSIHGTGLWTCGKGSFLNDLVEKARGVNIAGNIPRKWLHYNREQLIHDNPEVIITLSKSQREFSRVKDWIKNEAHLKGIKAVETDRIYFLDENLATRPGPRLIDALEELARILHPQFFKEER</sequence>
<dbReference type="NCBIfam" id="NF038402">
    <property type="entry name" value="TroA_like"/>
    <property type="match status" value="1"/>
</dbReference>
<dbReference type="InterPro" id="IPR002491">
    <property type="entry name" value="ABC_transptr_periplasmic_BD"/>
</dbReference>